<accession>A0ABP0X8W9</accession>
<keyword evidence="3" id="KW-1185">Reference proteome</keyword>
<dbReference type="EMBL" id="OZ020102">
    <property type="protein sequence ID" value="CAK9275571.1"/>
    <property type="molecule type" value="Genomic_DNA"/>
</dbReference>
<reference evidence="2" key="1">
    <citation type="submission" date="2024-02" db="EMBL/GenBank/DDBJ databases">
        <authorList>
            <consortium name="ELIXIR-Norway"/>
            <consortium name="Elixir Norway"/>
        </authorList>
    </citation>
    <scope>NUCLEOTIDE SEQUENCE</scope>
</reference>
<proteinExistence type="predicted"/>
<evidence type="ECO:0000313" key="3">
    <source>
        <dbReference type="Proteomes" id="UP001497444"/>
    </source>
</evidence>
<evidence type="ECO:0000256" key="1">
    <source>
        <dbReference type="SAM" id="MobiDB-lite"/>
    </source>
</evidence>
<gene>
    <name evidence="2" type="ORF">CSSPJE1EN1_LOCUS21049</name>
</gene>
<feature type="compositionally biased region" description="Basic residues" evidence="1">
    <location>
        <begin position="1"/>
        <end position="11"/>
    </location>
</feature>
<name>A0ABP0X8W9_9BRYO</name>
<feature type="compositionally biased region" description="Polar residues" evidence="1">
    <location>
        <begin position="21"/>
        <end position="32"/>
    </location>
</feature>
<feature type="compositionally biased region" description="Basic and acidic residues" evidence="1">
    <location>
        <begin position="46"/>
        <end position="66"/>
    </location>
</feature>
<organism evidence="2 3">
    <name type="scientific">Sphagnum jensenii</name>
    <dbReference type="NCBI Taxonomy" id="128206"/>
    <lineage>
        <taxon>Eukaryota</taxon>
        <taxon>Viridiplantae</taxon>
        <taxon>Streptophyta</taxon>
        <taxon>Embryophyta</taxon>
        <taxon>Bryophyta</taxon>
        <taxon>Sphagnophytina</taxon>
        <taxon>Sphagnopsida</taxon>
        <taxon>Sphagnales</taxon>
        <taxon>Sphagnaceae</taxon>
        <taxon>Sphagnum</taxon>
    </lineage>
</organism>
<dbReference type="Proteomes" id="UP001497444">
    <property type="component" value="Chromosome 7"/>
</dbReference>
<evidence type="ECO:0000313" key="2">
    <source>
        <dbReference type="EMBL" id="CAK9275571.1"/>
    </source>
</evidence>
<protein>
    <submittedName>
        <fullName evidence="2">Uncharacterized protein</fullName>
    </submittedName>
</protein>
<sequence length="87" mass="9293">MYSCKTGKKKVTTGSKAAEQQDCNSGLPQQVSVPVPCSDGKPSAKVSKDSDPQRAGKGTREVKSADFKSSPSKLLSDRNLRVMVMMS</sequence>
<feature type="region of interest" description="Disordered" evidence="1">
    <location>
        <begin position="1"/>
        <end position="72"/>
    </location>
</feature>